<proteinExistence type="predicted"/>
<dbReference type="InterPro" id="IPR025342">
    <property type="entry name" value="DUF4248"/>
</dbReference>
<gene>
    <name evidence="1" type="ORF">EVA_03591</name>
</gene>
<protein>
    <submittedName>
        <fullName evidence="1">Uncharacterized protein</fullName>
    </submittedName>
</protein>
<dbReference type="AlphaFoldDB" id="J9D6C2"/>
<evidence type="ECO:0000313" key="1">
    <source>
        <dbReference type="EMBL" id="EJX08296.1"/>
    </source>
</evidence>
<dbReference type="EMBL" id="AMCI01000659">
    <property type="protein sequence ID" value="EJX08296.1"/>
    <property type="molecule type" value="Genomic_DNA"/>
</dbReference>
<organism evidence="1">
    <name type="scientific">gut metagenome</name>
    <dbReference type="NCBI Taxonomy" id="749906"/>
    <lineage>
        <taxon>unclassified sequences</taxon>
        <taxon>metagenomes</taxon>
        <taxon>organismal metagenomes</taxon>
    </lineage>
</organism>
<sequence>MKNLDIRAYGHTEFALLYLSTCTRLIAYRKLQYCIDCDPGLRQLLKDKSSTRK</sequence>
<dbReference type="Pfam" id="PF14053">
    <property type="entry name" value="DUF4248"/>
    <property type="match status" value="1"/>
</dbReference>
<comment type="caution">
    <text evidence="1">The sequence shown here is derived from an EMBL/GenBank/DDBJ whole genome shotgun (WGS) entry which is preliminary data.</text>
</comment>
<reference evidence="1" key="1">
    <citation type="journal article" date="2012" name="PLoS ONE">
        <title>Gene sets for utilization of primary and secondary nutrition supplies in the distal gut of endangered iberian lynx.</title>
        <authorList>
            <person name="Alcaide M."/>
            <person name="Messina E."/>
            <person name="Richter M."/>
            <person name="Bargiela R."/>
            <person name="Peplies J."/>
            <person name="Huws S.A."/>
            <person name="Newbold C.J."/>
            <person name="Golyshin P.N."/>
            <person name="Simon M.A."/>
            <person name="Lopez G."/>
            <person name="Yakimov M.M."/>
            <person name="Ferrer M."/>
        </authorList>
    </citation>
    <scope>NUCLEOTIDE SEQUENCE</scope>
</reference>
<name>J9D6C2_9ZZZZ</name>
<accession>J9D6C2</accession>